<sequence>MFGKSTRTAQDLPRGATWVDITVVHAPACHFCDDAEQSLSALAKRFPLALRVVALESDEGRLLTAKHRPAMSPLVLVDGRFFSAGRLPRKKLTALLEQVAVEHAVARDGSPMGG</sequence>
<dbReference type="InterPro" id="IPR036249">
    <property type="entry name" value="Thioredoxin-like_sf"/>
</dbReference>
<dbReference type="Gene3D" id="3.40.30.10">
    <property type="entry name" value="Glutaredoxin"/>
    <property type="match status" value="1"/>
</dbReference>
<accession>A0A4Q5MVD4</accession>
<keyword evidence="2" id="KW-1185">Reference proteome</keyword>
<evidence type="ECO:0000313" key="1">
    <source>
        <dbReference type="EMBL" id="RYV49480.1"/>
    </source>
</evidence>
<organism evidence="1 2">
    <name type="scientific">Pengzhenrongella frigida</name>
    <dbReference type="NCBI Taxonomy" id="1259133"/>
    <lineage>
        <taxon>Bacteria</taxon>
        <taxon>Bacillati</taxon>
        <taxon>Actinomycetota</taxon>
        <taxon>Actinomycetes</taxon>
        <taxon>Micrococcales</taxon>
        <taxon>Pengzhenrongella</taxon>
    </lineage>
</organism>
<evidence type="ECO:0000313" key="2">
    <source>
        <dbReference type="Proteomes" id="UP000293764"/>
    </source>
</evidence>
<protein>
    <submittedName>
        <fullName evidence="1">Glutaredoxin</fullName>
    </submittedName>
</protein>
<comment type="caution">
    <text evidence="1">The sequence shown here is derived from an EMBL/GenBank/DDBJ whole genome shotgun (WGS) entry which is preliminary data.</text>
</comment>
<dbReference type="Proteomes" id="UP000293764">
    <property type="component" value="Unassembled WGS sequence"/>
</dbReference>
<dbReference type="SUPFAM" id="SSF52833">
    <property type="entry name" value="Thioredoxin-like"/>
    <property type="match status" value="1"/>
</dbReference>
<proteinExistence type="predicted"/>
<reference evidence="1 2" key="1">
    <citation type="submission" date="2019-01" db="EMBL/GenBank/DDBJ databases">
        <title>Novel species of Cellulomonas.</title>
        <authorList>
            <person name="Liu Q."/>
            <person name="Xin Y.-H."/>
        </authorList>
    </citation>
    <scope>NUCLEOTIDE SEQUENCE [LARGE SCALE GENOMIC DNA]</scope>
    <source>
        <strain evidence="1 2">HLT2-17</strain>
    </source>
</reference>
<gene>
    <name evidence="1" type="ORF">EUA98_18575</name>
</gene>
<dbReference type="AlphaFoldDB" id="A0A4Q5MVD4"/>
<dbReference type="RefSeq" id="WP_130104181.1">
    <property type="nucleotide sequence ID" value="NZ_SDWW01000071.1"/>
</dbReference>
<dbReference type="EMBL" id="SDWW01000071">
    <property type="protein sequence ID" value="RYV49480.1"/>
    <property type="molecule type" value="Genomic_DNA"/>
</dbReference>
<dbReference type="OrthoDB" id="8779161at2"/>
<name>A0A4Q5MVD4_9MICO</name>